<dbReference type="Pfam" id="PF01979">
    <property type="entry name" value="Amidohydro_1"/>
    <property type="match status" value="1"/>
</dbReference>
<dbReference type="InterPro" id="IPR032466">
    <property type="entry name" value="Metal_Hydrolase"/>
</dbReference>
<evidence type="ECO:0000256" key="1">
    <source>
        <dbReference type="SAM" id="SignalP"/>
    </source>
</evidence>
<dbReference type="InterPro" id="IPR006680">
    <property type="entry name" value="Amidohydro-rel"/>
</dbReference>
<keyword evidence="4" id="KW-1185">Reference proteome</keyword>
<dbReference type="InterPro" id="IPR011059">
    <property type="entry name" value="Metal-dep_hydrolase_composite"/>
</dbReference>
<dbReference type="SUPFAM" id="SSF51338">
    <property type="entry name" value="Composite domain of metallo-dependent hydrolases"/>
    <property type="match status" value="1"/>
</dbReference>
<feature type="signal peptide" evidence="1">
    <location>
        <begin position="1"/>
        <end position="25"/>
    </location>
</feature>
<dbReference type="SUPFAM" id="SSF51556">
    <property type="entry name" value="Metallo-dependent hydrolases"/>
    <property type="match status" value="1"/>
</dbReference>
<evidence type="ECO:0000313" key="3">
    <source>
        <dbReference type="EMBL" id="OZC02797.1"/>
    </source>
</evidence>
<organism evidence="3 4">
    <name type="scientific">Rubricoccus marinus</name>
    <dbReference type="NCBI Taxonomy" id="716817"/>
    <lineage>
        <taxon>Bacteria</taxon>
        <taxon>Pseudomonadati</taxon>
        <taxon>Rhodothermota</taxon>
        <taxon>Rhodothermia</taxon>
        <taxon>Rhodothermales</taxon>
        <taxon>Rubricoccaceae</taxon>
        <taxon>Rubricoccus</taxon>
    </lineage>
</organism>
<gene>
    <name evidence="3" type="ORF">BSZ36_07305</name>
</gene>
<protein>
    <submittedName>
        <fullName evidence="3">Amidohydrolase</fullName>
    </submittedName>
</protein>
<dbReference type="InterPro" id="IPR051781">
    <property type="entry name" value="Metallo-dep_Hydrolase"/>
</dbReference>
<keyword evidence="1" id="KW-0732">Signal</keyword>
<evidence type="ECO:0000259" key="2">
    <source>
        <dbReference type="Pfam" id="PF01979"/>
    </source>
</evidence>
<proteinExistence type="predicted"/>
<dbReference type="Proteomes" id="UP000216446">
    <property type="component" value="Unassembled WGS sequence"/>
</dbReference>
<dbReference type="Gene3D" id="3.20.20.140">
    <property type="entry name" value="Metal-dependent hydrolases"/>
    <property type="match status" value="1"/>
</dbReference>
<evidence type="ECO:0000313" key="4">
    <source>
        <dbReference type="Proteomes" id="UP000216446"/>
    </source>
</evidence>
<reference evidence="3 4" key="1">
    <citation type="submission" date="2016-11" db="EMBL/GenBank/DDBJ databases">
        <title>Study of marine rhodopsin-containing bacteria.</title>
        <authorList>
            <person name="Yoshizawa S."/>
            <person name="Kumagai Y."/>
            <person name="Kogure K."/>
        </authorList>
    </citation>
    <scope>NUCLEOTIDE SEQUENCE [LARGE SCALE GENOMIC DNA]</scope>
    <source>
        <strain evidence="3 4">SG-29</strain>
    </source>
</reference>
<feature type="domain" description="Amidohydrolase-related" evidence="2">
    <location>
        <begin position="307"/>
        <end position="391"/>
    </location>
</feature>
<sequence>MDSPRLPVRALLVAFLLTLASGAHSQTAFVGAKVIPIAGPEIADGVVVVQDGRITAVGARGSVRVPSGATVVDVSGKVLMPGIVDTHSHVGDGDGGDSSAPMHPDVRILDALDPRADSFERARAGGITTVNVMPGSGHLMSGQTAYLKLRDANVIEDMLLCDDPLTDICGGMKMANGTNSLRGRNGFPDTRARAVAIVREAFLEAEAFRQKRAAGDSVGRNLRLEGLAEVLEGTRTVHFHTHRHDDVLTALRIGREFGFTPVLHHVSEGWRVADEIAAAGAPASIIVLDSPGGKMEARGLYFRTGRVMEDAGVDVAYHTDDGITDSRLFLRSAALGVRAGMSREKALEAMTLAGARMLGIADEVGSLEAGKSADLIVLSGDPLSIYTRIEQTWVDGTKVFDLAIPEDAAYSVGGYDVYRAFSQHDHE</sequence>
<keyword evidence="3" id="KW-0378">Hydrolase</keyword>
<dbReference type="Gene3D" id="2.30.40.10">
    <property type="entry name" value="Urease, subunit C, domain 1"/>
    <property type="match status" value="1"/>
</dbReference>
<comment type="caution">
    <text evidence="3">The sequence shown here is derived from an EMBL/GenBank/DDBJ whole genome shotgun (WGS) entry which is preliminary data.</text>
</comment>
<name>A0A259TYV0_9BACT</name>
<dbReference type="PANTHER" id="PTHR43135:SF3">
    <property type="entry name" value="ALPHA-D-RIBOSE 1-METHYLPHOSPHONATE 5-TRIPHOSPHATE DIPHOSPHATASE"/>
    <property type="match status" value="1"/>
</dbReference>
<dbReference type="EMBL" id="MQWB01000001">
    <property type="protein sequence ID" value="OZC02797.1"/>
    <property type="molecule type" value="Genomic_DNA"/>
</dbReference>
<feature type="chain" id="PRO_5013147609" evidence="1">
    <location>
        <begin position="26"/>
        <end position="427"/>
    </location>
</feature>
<dbReference type="PANTHER" id="PTHR43135">
    <property type="entry name" value="ALPHA-D-RIBOSE 1-METHYLPHOSPHONATE 5-TRIPHOSPHATE DIPHOSPHATASE"/>
    <property type="match status" value="1"/>
</dbReference>
<dbReference type="InParanoid" id="A0A259TYV0"/>
<dbReference type="OrthoDB" id="9802793at2"/>
<dbReference type="AlphaFoldDB" id="A0A259TYV0"/>
<dbReference type="GO" id="GO:0016810">
    <property type="term" value="F:hydrolase activity, acting on carbon-nitrogen (but not peptide) bonds"/>
    <property type="evidence" value="ECO:0007669"/>
    <property type="project" value="InterPro"/>
</dbReference>
<accession>A0A259TYV0</accession>